<evidence type="ECO:0000259" key="2">
    <source>
        <dbReference type="Pfam" id="PF14238"/>
    </source>
</evidence>
<dbReference type="RefSeq" id="WP_034209887.1">
    <property type="nucleotide sequence ID" value="NZ_AVCK01000001.1"/>
</dbReference>
<dbReference type="OrthoDB" id="7008377at2"/>
<evidence type="ECO:0000256" key="1">
    <source>
        <dbReference type="SAM" id="MobiDB-lite"/>
    </source>
</evidence>
<reference evidence="3 4" key="1">
    <citation type="submission" date="2013-09" db="EMBL/GenBank/DDBJ databases">
        <title>Genome sequencing of Arenimonas metalli.</title>
        <authorList>
            <person name="Chen F."/>
            <person name="Wang G."/>
        </authorList>
    </citation>
    <scope>NUCLEOTIDE SEQUENCE [LARGE SCALE GENOMIC DNA]</scope>
    <source>
        <strain evidence="3 4">CF5-1</strain>
    </source>
</reference>
<dbReference type="InterPro" id="IPR025641">
    <property type="entry name" value="DUF4340"/>
</dbReference>
<name>A0A091B9F1_9GAMM</name>
<gene>
    <name evidence="3" type="ORF">N787_00045</name>
</gene>
<feature type="region of interest" description="Disordered" evidence="1">
    <location>
        <begin position="304"/>
        <end position="344"/>
    </location>
</feature>
<dbReference type="PATRIC" id="fig|1384056.3.peg.8"/>
<comment type="caution">
    <text evidence="3">The sequence shown here is derived from an EMBL/GenBank/DDBJ whole genome shotgun (WGS) entry which is preliminary data.</text>
</comment>
<evidence type="ECO:0000313" key="4">
    <source>
        <dbReference type="Proteomes" id="UP000029393"/>
    </source>
</evidence>
<dbReference type="STRING" id="1384056.N787_00045"/>
<dbReference type="AlphaFoldDB" id="A0A091B9F1"/>
<dbReference type="eggNOG" id="ENOG5031SVN">
    <property type="taxonomic scope" value="Bacteria"/>
</dbReference>
<keyword evidence="4" id="KW-1185">Reference proteome</keyword>
<dbReference type="Proteomes" id="UP000029393">
    <property type="component" value="Unassembled WGS sequence"/>
</dbReference>
<feature type="domain" description="DUF4340" evidence="2">
    <location>
        <begin position="72"/>
        <end position="222"/>
    </location>
</feature>
<protein>
    <recommendedName>
        <fullName evidence="2">DUF4340 domain-containing protein</fullName>
    </recommendedName>
</protein>
<dbReference type="EMBL" id="AVCK01000001">
    <property type="protein sequence ID" value="KFN48356.1"/>
    <property type="molecule type" value="Genomic_DNA"/>
</dbReference>
<organism evidence="3 4">
    <name type="scientific">Arenimonas metalli CF5-1</name>
    <dbReference type="NCBI Taxonomy" id="1384056"/>
    <lineage>
        <taxon>Bacteria</taxon>
        <taxon>Pseudomonadati</taxon>
        <taxon>Pseudomonadota</taxon>
        <taxon>Gammaproteobacteria</taxon>
        <taxon>Lysobacterales</taxon>
        <taxon>Lysobacteraceae</taxon>
        <taxon>Arenimonas</taxon>
    </lineage>
</organism>
<sequence length="385" mass="41111">MRPRQLVLAAVVVAGLAGVAWWLLARQATGAVEEAGRLLPGFESRVEAIDAIEVIGAGGQPLVRIEKQDGTWVMPDRDRWPANQREVSRALFRLAGARRIEPKTRNPALHARLGVEDVAAPEAKGAELRLAGGGDPVRLVIGNNHPSLGGSYVRVGDDPQAWLLDEDIGPARAPADWLDRRLLDIPLARIEEVRIAPAGARAFRLSRVEDRFSLDGQPPAAMTDPDAGNGTAGVTDQLPFDDLAVDGGTEATQVVDFIGVDGVAVRIAAWRDERGTWARLSATFDEARALAWFEQADAAKAAQAAEDAKAADADADADRNDASAPEGSDGTASGDATTSPAERVAALRSRVDAWQASFEGRQFLLPPYKAAPLMRSRNDYLAGTR</sequence>
<evidence type="ECO:0000313" key="3">
    <source>
        <dbReference type="EMBL" id="KFN48356.1"/>
    </source>
</evidence>
<accession>A0A091B9F1</accession>
<feature type="compositionally biased region" description="Polar residues" evidence="1">
    <location>
        <begin position="330"/>
        <end position="340"/>
    </location>
</feature>
<feature type="compositionally biased region" description="Basic and acidic residues" evidence="1">
    <location>
        <begin position="306"/>
        <end position="321"/>
    </location>
</feature>
<proteinExistence type="predicted"/>
<dbReference type="Pfam" id="PF14238">
    <property type="entry name" value="DUF4340"/>
    <property type="match status" value="1"/>
</dbReference>